<organism evidence="1 2">
    <name type="scientific">Streptomyces laurentii</name>
    <dbReference type="NCBI Taxonomy" id="39478"/>
    <lineage>
        <taxon>Bacteria</taxon>
        <taxon>Bacillati</taxon>
        <taxon>Actinomycetota</taxon>
        <taxon>Actinomycetes</taxon>
        <taxon>Kitasatosporales</taxon>
        <taxon>Streptomycetaceae</taxon>
        <taxon>Streptomyces</taxon>
    </lineage>
</organism>
<keyword evidence="2" id="KW-1185">Reference proteome</keyword>
<dbReference type="AlphaFoldDB" id="A0A160P2R1"/>
<gene>
    <name evidence="1" type="ORF">SLA_4137</name>
</gene>
<dbReference type="KEGG" id="slau:SLA_4137"/>
<evidence type="ECO:0000313" key="1">
    <source>
        <dbReference type="EMBL" id="BAU85025.1"/>
    </source>
</evidence>
<reference evidence="1 2" key="1">
    <citation type="journal article" date="2016" name="Genome Announc.">
        <title>Complete Genome Sequence of Thiostrepton-Producing Streptomyces laurentii ATCC 31255.</title>
        <authorList>
            <person name="Doi K."/>
            <person name="Fujino Y."/>
            <person name="Nagayoshi Y."/>
            <person name="Ohshima T."/>
            <person name="Ogata S."/>
        </authorList>
    </citation>
    <scope>NUCLEOTIDE SEQUENCE [LARGE SCALE GENOMIC DNA]</scope>
    <source>
        <strain evidence="1 2">ATCC 31255</strain>
    </source>
</reference>
<protein>
    <submittedName>
        <fullName evidence="1">Uncharacterized protein</fullName>
    </submittedName>
</protein>
<sequence>MPGSTRAPARAATEGPRKVPFKVPRKVPCKALPEGSCTGCSYGSLVRVVGWCTGRVGGPGPVAYAPCWPGPRENRMASMPPPCPQCPPPAPMLWKDTTDTRPDAPGLWKWYCTACDRHWDPAPARVPGRRT</sequence>
<accession>A0A160P2R1</accession>
<proteinExistence type="predicted"/>
<dbReference type="Proteomes" id="UP000217676">
    <property type="component" value="Chromosome"/>
</dbReference>
<name>A0A160P2R1_STRLU</name>
<evidence type="ECO:0000313" key="2">
    <source>
        <dbReference type="Proteomes" id="UP000217676"/>
    </source>
</evidence>
<dbReference type="EMBL" id="AP017424">
    <property type="protein sequence ID" value="BAU85025.1"/>
    <property type="molecule type" value="Genomic_DNA"/>
</dbReference>